<keyword evidence="6" id="KW-1185">Reference proteome</keyword>
<dbReference type="InterPro" id="IPR000504">
    <property type="entry name" value="RRM_dom"/>
</dbReference>
<dbReference type="InterPro" id="IPR003954">
    <property type="entry name" value="RRM_euk-type"/>
</dbReference>
<dbReference type="AlphaFoldDB" id="A0A7J6XBE1"/>
<dbReference type="SMART" id="SM00361">
    <property type="entry name" value="RRM_1"/>
    <property type="match status" value="1"/>
</dbReference>
<proteinExistence type="predicted"/>
<dbReference type="Gene3D" id="3.30.70.330">
    <property type="match status" value="3"/>
</dbReference>
<feature type="region of interest" description="Disordered" evidence="3">
    <location>
        <begin position="358"/>
        <end position="377"/>
    </location>
</feature>
<evidence type="ECO:0000313" key="6">
    <source>
        <dbReference type="Proteomes" id="UP000554482"/>
    </source>
</evidence>
<dbReference type="Pfam" id="PF00076">
    <property type="entry name" value="RRM_1"/>
    <property type="match status" value="3"/>
</dbReference>
<dbReference type="PANTHER" id="PTHR21245">
    <property type="entry name" value="HETEROGENEOUS NUCLEAR RIBONUCLEOPROTEIN"/>
    <property type="match status" value="1"/>
</dbReference>
<feature type="domain" description="RRM" evidence="4">
    <location>
        <begin position="185"/>
        <end position="267"/>
    </location>
</feature>
<keyword evidence="5" id="KW-0687">Ribonucleoprotein</keyword>
<feature type="compositionally biased region" description="Acidic residues" evidence="3">
    <location>
        <begin position="9"/>
        <end position="58"/>
    </location>
</feature>
<dbReference type="GO" id="GO:0003723">
    <property type="term" value="F:RNA binding"/>
    <property type="evidence" value="ECO:0007669"/>
    <property type="project" value="UniProtKB-UniRule"/>
</dbReference>
<dbReference type="Proteomes" id="UP000554482">
    <property type="component" value="Unassembled WGS sequence"/>
</dbReference>
<feature type="compositionally biased region" description="Basic and acidic residues" evidence="3">
    <location>
        <begin position="65"/>
        <end position="86"/>
    </location>
</feature>
<dbReference type="FunFam" id="3.30.70.330:FF:000259">
    <property type="entry name" value="RNA-binding (RRM/RBD/RNP motifs) family protein"/>
    <property type="match status" value="1"/>
</dbReference>
<dbReference type="GO" id="GO:1990904">
    <property type="term" value="C:ribonucleoprotein complex"/>
    <property type="evidence" value="ECO:0007669"/>
    <property type="project" value="UniProtKB-KW"/>
</dbReference>
<sequence>MAEEAPMVELEEQVDLDSDNYNEEMDDEVEEPLEEDRLEGAEDENTEEEPPVSTEEDGTNQLPETDGKPHDVHASVEGVEKPTESMDEDVKEKYAELLALPPHGSEVFIGGVPKDVTEEDLRGLCEPIGEVTEVRLMKDKDTGESKGYAFITFKTKEFAQQAIEDFQNKEYKGRTLRCSLSQAKHKLFIGSIPKGWTEKDLRVAIEKNGPGVEHVDLVKDPQNPGRNRGFAFIEYYNNACADYARQKMSEPHFKLEGNTPTVSWAETKTTADPSALAQVKALYVKNLPGNATTEKLKDLFQRHGEVTKVVLPPAKAGQSKRDFGFIHYAERSSALKAVKDSETYEIEGQILDVSMAKPQNEKKYEQASYPQRQGALPSYHPQPAYGFVGDPYGALSSGYGGGAATAAYQPPVIYGRGPMPSGMQMVPMVLPDGRIGYVLQQPDAQTQPPPPRRHERRNDHSGGSRGRGGSPGRGDGPRGRSRHILKQRHFDSGETSTTHCTTIGNKAAYGSAESGLHYDFTDVNCNGPIRR</sequence>
<reference evidence="5 6" key="1">
    <citation type="submission" date="2020-06" db="EMBL/GenBank/DDBJ databases">
        <title>Transcriptomic and genomic resources for Thalictrum thalictroides and T. hernandezii: Facilitating candidate gene discovery in an emerging model plant lineage.</title>
        <authorList>
            <person name="Arias T."/>
            <person name="Riano-Pachon D.M."/>
            <person name="Di Stilio V.S."/>
        </authorList>
    </citation>
    <scope>NUCLEOTIDE SEQUENCE [LARGE SCALE GENOMIC DNA]</scope>
    <source>
        <strain evidence="6">cv. WT478/WT964</strain>
        <tissue evidence="5">Leaves</tissue>
    </source>
</reference>
<dbReference type="InterPro" id="IPR012677">
    <property type="entry name" value="Nucleotide-bd_a/b_plait_sf"/>
</dbReference>
<evidence type="ECO:0000256" key="1">
    <source>
        <dbReference type="ARBA" id="ARBA00022884"/>
    </source>
</evidence>
<dbReference type="SUPFAM" id="SSF54928">
    <property type="entry name" value="RNA-binding domain, RBD"/>
    <property type="match status" value="2"/>
</dbReference>
<name>A0A7J6XBE1_THATH</name>
<gene>
    <name evidence="5" type="ORF">FRX31_003353</name>
</gene>
<protein>
    <submittedName>
        <fullName evidence="5">Heterogeneous nuclear ribonucleoprotein q</fullName>
    </submittedName>
</protein>
<dbReference type="OrthoDB" id="3800936at2759"/>
<dbReference type="SMART" id="SM00360">
    <property type="entry name" value="RRM"/>
    <property type="match status" value="3"/>
</dbReference>
<feature type="domain" description="RRM" evidence="4">
    <location>
        <begin position="280"/>
        <end position="358"/>
    </location>
</feature>
<comment type="caution">
    <text evidence="5">The sequence shown here is derived from an EMBL/GenBank/DDBJ whole genome shotgun (WGS) entry which is preliminary data.</text>
</comment>
<dbReference type="PROSITE" id="PS50102">
    <property type="entry name" value="RRM"/>
    <property type="match status" value="3"/>
</dbReference>
<dbReference type="EMBL" id="JABWDY010001907">
    <property type="protein sequence ID" value="KAF5207064.1"/>
    <property type="molecule type" value="Genomic_DNA"/>
</dbReference>
<feature type="compositionally biased region" description="Gly residues" evidence="3">
    <location>
        <begin position="463"/>
        <end position="474"/>
    </location>
</feature>
<feature type="domain" description="RRM" evidence="4">
    <location>
        <begin position="105"/>
        <end position="183"/>
    </location>
</feature>
<feature type="region of interest" description="Disordered" evidence="3">
    <location>
        <begin position="441"/>
        <end position="481"/>
    </location>
</feature>
<evidence type="ECO:0000256" key="3">
    <source>
        <dbReference type="SAM" id="MobiDB-lite"/>
    </source>
</evidence>
<feature type="region of interest" description="Disordered" evidence="3">
    <location>
        <begin position="1"/>
        <end position="86"/>
    </location>
</feature>
<evidence type="ECO:0000259" key="4">
    <source>
        <dbReference type="PROSITE" id="PS50102"/>
    </source>
</evidence>
<dbReference type="InterPro" id="IPR035979">
    <property type="entry name" value="RBD_domain_sf"/>
</dbReference>
<keyword evidence="1 2" id="KW-0694">RNA-binding</keyword>
<organism evidence="5 6">
    <name type="scientific">Thalictrum thalictroides</name>
    <name type="common">Rue-anemone</name>
    <name type="synonym">Anemone thalictroides</name>
    <dbReference type="NCBI Taxonomy" id="46969"/>
    <lineage>
        <taxon>Eukaryota</taxon>
        <taxon>Viridiplantae</taxon>
        <taxon>Streptophyta</taxon>
        <taxon>Embryophyta</taxon>
        <taxon>Tracheophyta</taxon>
        <taxon>Spermatophyta</taxon>
        <taxon>Magnoliopsida</taxon>
        <taxon>Ranunculales</taxon>
        <taxon>Ranunculaceae</taxon>
        <taxon>Thalictroideae</taxon>
        <taxon>Thalictrum</taxon>
    </lineage>
</organism>
<evidence type="ECO:0000256" key="2">
    <source>
        <dbReference type="PROSITE-ProRule" id="PRU00176"/>
    </source>
</evidence>
<accession>A0A7J6XBE1</accession>
<evidence type="ECO:0000313" key="5">
    <source>
        <dbReference type="EMBL" id="KAF5207064.1"/>
    </source>
</evidence>